<evidence type="ECO:0000256" key="1">
    <source>
        <dbReference type="SAM" id="MobiDB-lite"/>
    </source>
</evidence>
<protein>
    <submittedName>
        <fullName evidence="2">Uncharacterized protein</fullName>
    </submittedName>
</protein>
<dbReference type="EMBL" id="HBIB01004832">
    <property type="protein sequence ID" value="CAE0240691.1"/>
    <property type="molecule type" value="Transcribed_RNA"/>
</dbReference>
<name>A0A7S3CY19_9EUKA</name>
<dbReference type="AlphaFoldDB" id="A0A7S3CY19"/>
<organism evidence="2">
    <name type="scientific">Palpitomonas bilix</name>
    <dbReference type="NCBI Taxonomy" id="652834"/>
    <lineage>
        <taxon>Eukaryota</taxon>
        <taxon>Eukaryota incertae sedis</taxon>
    </lineage>
</organism>
<evidence type="ECO:0000313" key="3">
    <source>
        <dbReference type="EMBL" id="CAE0240694.1"/>
    </source>
</evidence>
<feature type="region of interest" description="Disordered" evidence="1">
    <location>
        <begin position="21"/>
        <end position="63"/>
    </location>
</feature>
<proteinExistence type="predicted"/>
<evidence type="ECO:0000313" key="2">
    <source>
        <dbReference type="EMBL" id="CAE0240691.1"/>
    </source>
</evidence>
<reference evidence="2" key="1">
    <citation type="submission" date="2021-01" db="EMBL/GenBank/DDBJ databases">
        <authorList>
            <person name="Corre E."/>
            <person name="Pelletier E."/>
            <person name="Niang G."/>
            <person name="Scheremetjew M."/>
            <person name="Finn R."/>
            <person name="Kale V."/>
            <person name="Holt S."/>
            <person name="Cochrane G."/>
            <person name="Meng A."/>
            <person name="Brown T."/>
            <person name="Cohen L."/>
        </authorList>
    </citation>
    <scope>NUCLEOTIDE SEQUENCE</scope>
    <source>
        <strain evidence="2">NIES-2562</strain>
    </source>
</reference>
<dbReference type="EMBL" id="HBIB01004835">
    <property type="protein sequence ID" value="CAE0240694.1"/>
    <property type="molecule type" value="Transcribed_RNA"/>
</dbReference>
<sequence>MTKILPETPRGHAMLGVGLADSTSKATPIPENAPIEQNGTNTPRSSRVDLLSRGRSTPALHTPLFRGRSQSTFKKPEAKAIPVLVGRRGSLGKLRKELKALGATSKDFHTLVTEFALQASLKRKSTELALCTILRYT</sequence>
<gene>
    <name evidence="2" type="ORF">PBIL07802_LOCUS2851</name>
    <name evidence="3" type="ORF">PBIL07802_LOCUS2854</name>
</gene>
<accession>A0A7S3CY19</accession>
<feature type="compositionally biased region" description="Polar residues" evidence="1">
    <location>
        <begin position="35"/>
        <end position="45"/>
    </location>
</feature>